<gene>
    <name evidence="1" type="ORF">PXEA_LOCUS2275</name>
</gene>
<sequence length="134" mass="14943">MVRPATRTSDDACAQTELFSNFLCGLACRDNWFTSRGSRPEQLRFNSLCLQASFSLVHYFTPLHLLLSFPPTFQLPSLHQCLSAHSLSHISVHLEIIPETLISRPCHLSLPPVYTRESLSPATVFGPVNGYLDG</sequence>
<name>A0A3S5FBX1_9PLAT</name>
<dbReference type="AlphaFoldDB" id="A0A3S5FBX1"/>
<proteinExistence type="predicted"/>
<dbReference type="Proteomes" id="UP000784294">
    <property type="component" value="Unassembled WGS sequence"/>
</dbReference>
<evidence type="ECO:0000313" key="2">
    <source>
        <dbReference type="Proteomes" id="UP000784294"/>
    </source>
</evidence>
<accession>A0A3S5FBX1</accession>
<reference evidence="1" key="1">
    <citation type="submission" date="2018-11" db="EMBL/GenBank/DDBJ databases">
        <authorList>
            <consortium name="Pathogen Informatics"/>
        </authorList>
    </citation>
    <scope>NUCLEOTIDE SEQUENCE</scope>
</reference>
<dbReference type="EMBL" id="CAAALY010004851">
    <property type="protein sequence ID" value="VEL08835.1"/>
    <property type="molecule type" value="Genomic_DNA"/>
</dbReference>
<evidence type="ECO:0000313" key="1">
    <source>
        <dbReference type="EMBL" id="VEL08835.1"/>
    </source>
</evidence>
<keyword evidence="2" id="KW-1185">Reference proteome</keyword>
<comment type="caution">
    <text evidence="1">The sequence shown here is derived from an EMBL/GenBank/DDBJ whole genome shotgun (WGS) entry which is preliminary data.</text>
</comment>
<organism evidence="1 2">
    <name type="scientific">Protopolystoma xenopodis</name>
    <dbReference type="NCBI Taxonomy" id="117903"/>
    <lineage>
        <taxon>Eukaryota</taxon>
        <taxon>Metazoa</taxon>
        <taxon>Spiralia</taxon>
        <taxon>Lophotrochozoa</taxon>
        <taxon>Platyhelminthes</taxon>
        <taxon>Monogenea</taxon>
        <taxon>Polyopisthocotylea</taxon>
        <taxon>Polystomatidea</taxon>
        <taxon>Polystomatidae</taxon>
        <taxon>Protopolystoma</taxon>
    </lineage>
</organism>
<protein>
    <submittedName>
        <fullName evidence="1">Uncharacterized protein</fullName>
    </submittedName>
</protein>